<evidence type="ECO:0000313" key="2">
    <source>
        <dbReference type="EMBL" id="KAK4258182.1"/>
    </source>
</evidence>
<proteinExistence type="predicted"/>
<organism evidence="2 3">
    <name type="scientific">Acacia crassicarpa</name>
    <name type="common">northern wattle</name>
    <dbReference type="NCBI Taxonomy" id="499986"/>
    <lineage>
        <taxon>Eukaryota</taxon>
        <taxon>Viridiplantae</taxon>
        <taxon>Streptophyta</taxon>
        <taxon>Embryophyta</taxon>
        <taxon>Tracheophyta</taxon>
        <taxon>Spermatophyta</taxon>
        <taxon>Magnoliopsida</taxon>
        <taxon>eudicotyledons</taxon>
        <taxon>Gunneridae</taxon>
        <taxon>Pentapetalae</taxon>
        <taxon>rosids</taxon>
        <taxon>fabids</taxon>
        <taxon>Fabales</taxon>
        <taxon>Fabaceae</taxon>
        <taxon>Caesalpinioideae</taxon>
        <taxon>mimosoid clade</taxon>
        <taxon>Acacieae</taxon>
        <taxon>Acacia</taxon>
    </lineage>
</organism>
<accession>A0AAE1IWP4</accession>
<dbReference type="EMBL" id="JAWXYG010000012">
    <property type="protein sequence ID" value="KAK4258182.1"/>
    <property type="molecule type" value="Genomic_DNA"/>
</dbReference>
<protein>
    <recommendedName>
        <fullName evidence="1">Reverse transcriptase domain-containing protein</fullName>
    </recommendedName>
</protein>
<comment type="caution">
    <text evidence="2">The sequence shown here is derived from an EMBL/GenBank/DDBJ whole genome shotgun (WGS) entry which is preliminary data.</text>
</comment>
<reference evidence="2" key="1">
    <citation type="submission" date="2023-10" db="EMBL/GenBank/DDBJ databases">
        <title>Chromosome-level genome of the transformable northern wattle, Acacia crassicarpa.</title>
        <authorList>
            <person name="Massaro I."/>
            <person name="Sinha N.R."/>
            <person name="Poethig S."/>
            <person name="Leichty A.R."/>
        </authorList>
    </citation>
    <scope>NUCLEOTIDE SEQUENCE</scope>
    <source>
        <strain evidence="2">Acra3RX</strain>
        <tissue evidence="2">Leaf</tissue>
    </source>
</reference>
<dbReference type="Proteomes" id="UP001293593">
    <property type="component" value="Unassembled WGS sequence"/>
</dbReference>
<dbReference type="Pfam" id="PF00078">
    <property type="entry name" value="RVT_1"/>
    <property type="match status" value="1"/>
</dbReference>
<dbReference type="PROSITE" id="PS50878">
    <property type="entry name" value="RT_POL"/>
    <property type="match status" value="1"/>
</dbReference>
<keyword evidence="3" id="KW-1185">Reference proteome</keyword>
<name>A0AAE1IWP4_9FABA</name>
<evidence type="ECO:0000313" key="3">
    <source>
        <dbReference type="Proteomes" id="UP001293593"/>
    </source>
</evidence>
<evidence type="ECO:0000259" key="1">
    <source>
        <dbReference type="PROSITE" id="PS50878"/>
    </source>
</evidence>
<gene>
    <name evidence="2" type="ORF">QN277_007655</name>
</gene>
<feature type="domain" description="Reverse transcriptase" evidence="1">
    <location>
        <begin position="1"/>
        <end position="141"/>
    </location>
</feature>
<dbReference type="InterPro" id="IPR000477">
    <property type="entry name" value="RT_dom"/>
</dbReference>
<dbReference type="AlphaFoldDB" id="A0AAE1IWP4"/>
<dbReference type="PANTHER" id="PTHR31635:SF196">
    <property type="entry name" value="REVERSE TRANSCRIPTASE DOMAIN-CONTAINING PROTEIN-RELATED"/>
    <property type="match status" value="1"/>
</dbReference>
<dbReference type="PANTHER" id="PTHR31635">
    <property type="entry name" value="REVERSE TRANSCRIPTASE DOMAIN-CONTAINING PROTEIN-RELATED"/>
    <property type="match status" value="1"/>
</dbReference>
<sequence length="141" mass="15765">MKIDLEKAFGRLKWSFLREVLSGAGFGNKFIELSMRCVSSASLNVLWNGNTTKFFQPSRGIRQGDSISPFLFIVCMDRLSHIICDEVAAKSWKPISITKDGPTISHLMFADDLLLFREASEEQASIMMTVLDKFCCASGES</sequence>